<accession>A0ABV0X8A6</accession>
<comment type="caution">
    <text evidence="1">The sequence shown here is derived from an EMBL/GenBank/DDBJ whole genome shotgun (WGS) entry which is preliminary data.</text>
</comment>
<reference evidence="1 2" key="1">
    <citation type="submission" date="2021-06" db="EMBL/GenBank/DDBJ databases">
        <authorList>
            <person name="Palmer J.M."/>
        </authorList>
    </citation>
    <scope>NUCLEOTIDE SEQUENCE [LARGE SCALE GENOMIC DNA]</scope>
    <source>
        <strain evidence="1 2">XR_2019</strain>
        <tissue evidence="1">Muscle</tissue>
    </source>
</reference>
<sequence length="57" mass="6236">GATSHCASLTAGSGTPIWETIPAEFGSKQVTSRLCLLQSHIYLKIKIQHITREKTII</sequence>
<feature type="non-terminal residue" evidence="1">
    <location>
        <position position="1"/>
    </location>
</feature>
<keyword evidence="2" id="KW-1185">Reference proteome</keyword>
<organism evidence="1 2">
    <name type="scientific">Xenotaenia resolanae</name>
    <dbReference type="NCBI Taxonomy" id="208358"/>
    <lineage>
        <taxon>Eukaryota</taxon>
        <taxon>Metazoa</taxon>
        <taxon>Chordata</taxon>
        <taxon>Craniata</taxon>
        <taxon>Vertebrata</taxon>
        <taxon>Euteleostomi</taxon>
        <taxon>Actinopterygii</taxon>
        <taxon>Neopterygii</taxon>
        <taxon>Teleostei</taxon>
        <taxon>Neoteleostei</taxon>
        <taxon>Acanthomorphata</taxon>
        <taxon>Ovalentaria</taxon>
        <taxon>Atherinomorphae</taxon>
        <taxon>Cyprinodontiformes</taxon>
        <taxon>Goodeidae</taxon>
        <taxon>Xenotaenia</taxon>
    </lineage>
</organism>
<evidence type="ECO:0000313" key="1">
    <source>
        <dbReference type="EMBL" id="MEQ2278117.1"/>
    </source>
</evidence>
<dbReference type="EMBL" id="JAHRIM010094061">
    <property type="protein sequence ID" value="MEQ2278117.1"/>
    <property type="molecule type" value="Genomic_DNA"/>
</dbReference>
<gene>
    <name evidence="1" type="ORF">XENORESO_012821</name>
</gene>
<evidence type="ECO:0000313" key="2">
    <source>
        <dbReference type="Proteomes" id="UP001444071"/>
    </source>
</evidence>
<name>A0ABV0X8A6_9TELE</name>
<protein>
    <submittedName>
        <fullName evidence="1">Uncharacterized protein</fullName>
    </submittedName>
</protein>
<proteinExistence type="predicted"/>
<dbReference type="Proteomes" id="UP001444071">
    <property type="component" value="Unassembled WGS sequence"/>
</dbReference>